<dbReference type="EMBL" id="CAJVPY010061021">
    <property type="protein sequence ID" value="CAG8821656.1"/>
    <property type="molecule type" value="Genomic_DNA"/>
</dbReference>
<feature type="non-terminal residue" evidence="1">
    <location>
        <position position="45"/>
    </location>
</feature>
<proteinExistence type="predicted"/>
<protein>
    <submittedName>
        <fullName evidence="1">4352_t:CDS:1</fullName>
    </submittedName>
</protein>
<evidence type="ECO:0000313" key="1">
    <source>
        <dbReference type="EMBL" id="CAG8821656.1"/>
    </source>
</evidence>
<dbReference type="AlphaFoldDB" id="A0A9N9KBH7"/>
<organism evidence="1 2">
    <name type="scientific">Dentiscutata erythropus</name>
    <dbReference type="NCBI Taxonomy" id="1348616"/>
    <lineage>
        <taxon>Eukaryota</taxon>
        <taxon>Fungi</taxon>
        <taxon>Fungi incertae sedis</taxon>
        <taxon>Mucoromycota</taxon>
        <taxon>Glomeromycotina</taxon>
        <taxon>Glomeromycetes</taxon>
        <taxon>Diversisporales</taxon>
        <taxon>Gigasporaceae</taxon>
        <taxon>Dentiscutata</taxon>
    </lineage>
</organism>
<gene>
    <name evidence="1" type="ORF">DERYTH_LOCUS27166</name>
</gene>
<evidence type="ECO:0000313" key="2">
    <source>
        <dbReference type="Proteomes" id="UP000789405"/>
    </source>
</evidence>
<reference evidence="1" key="1">
    <citation type="submission" date="2021-06" db="EMBL/GenBank/DDBJ databases">
        <authorList>
            <person name="Kallberg Y."/>
            <person name="Tangrot J."/>
            <person name="Rosling A."/>
        </authorList>
    </citation>
    <scope>NUCLEOTIDE SEQUENCE</scope>
    <source>
        <strain evidence="1">MA453B</strain>
    </source>
</reference>
<sequence length="45" mass="5404">EKEKFPQKLINEFLMINVSRETITDAQSYQRLLIKKKIPRIARES</sequence>
<feature type="non-terminal residue" evidence="1">
    <location>
        <position position="1"/>
    </location>
</feature>
<dbReference type="Proteomes" id="UP000789405">
    <property type="component" value="Unassembled WGS sequence"/>
</dbReference>
<comment type="caution">
    <text evidence="1">The sequence shown here is derived from an EMBL/GenBank/DDBJ whole genome shotgun (WGS) entry which is preliminary data.</text>
</comment>
<keyword evidence="2" id="KW-1185">Reference proteome</keyword>
<name>A0A9N9KBH7_9GLOM</name>
<accession>A0A9N9KBH7</accession>